<dbReference type="FunFam" id="1.10.150.20:FF:000015">
    <property type="entry name" value="Transcription termination/antitermination protein NusA"/>
    <property type="match status" value="1"/>
</dbReference>
<keyword evidence="4 7" id="KW-0694">RNA-binding</keyword>
<dbReference type="FunFam" id="3.30.300.20:FF:000002">
    <property type="entry name" value="Transcription termination/antitermination protein NusA"/>
    <property type="match status" value="1"/>
</dbReference>
<dbReference type="GO" id="GO:0003700">
    <property type="term" value="F:DNA-binding transcription factor activity"/>
    <property type="evidence" value="ECO:0007669"/>
    <property type="project" value="InterPro"/>
</dbReference>
<feature type="domain" description="S1 motif" evidence="8">
    <location>
        <begin position="137"/>
        <end position="202"/>
    </location>
</feature>
<keyword evidence="5 7" id="KW-0805">Transcription regulation</keyword>
<dbReference type="InterPro" id="IPR013735">
    <property type="entry name" value="TF_NusA_N"/>
</dbReference>
<dbReference type="GO" id="GO:0000166">
    <property type="term" value="F:nucleotide binding"/>
    <property type="evidence" value="ECO:0007669"/>
    <property type="project" value="InterPro"/>
</dbReference>
<dbReference type="PROSITE" id="PS50126">
    <property type="entry name" value="S1"/>
    <property type="match status" value="1"/>
</dbReference>
<dbReference type="GO" id="GO:0006353">
    <property type="term" value="P:DNA-templated transcription termination"/>
    <property type="evidence" value="ECO:0007669"/>
    <property type="project" value="UniProtKB-UniRule"/>
</dbReference>
<dbReference type="InterPro" id="IPR036555">
    <property type="entry name" value="NusA_N_sf"/>
</dbReference>
<reference evidence="9" key="2">
    <citation type="submission" date="2020-09" db="EMBL/GenBank/DDBJ databases">
        <authorList>
            <person name="Sun Q."/>
            <person name="Ohkuma M."/>
        </authorList>
    </citation>
    <scope>NUCLEOTIDE SEQUENCE</scope>
    <source>
        <strain evidence="9">JCM 30078</strain>
    </source>
</reference>
<evidence type="ECO:0000256" key="1">
    <source>
        <dbReference type="ARBA" id="ARBA00022472"/>
    </source>
</evidence>
<comment type="subcellular location">
    <subcellularLocation>
        <location evidence="7">Cytoplasm</location>
    </subcellularLocation>
</comment>
<comment type="similarity">
    <text evidence="7">Belongs to the NusA family.</text>
</comment>
<dbReference type="FunFam" id="3.30.300.20:FF:000005">
    <property type="entry name" value="Transcription termination/antitermination protein NusA"/>
    <property type="match status" value="1"/>
</dbReference>
<dbReference type="InterPro" id="IPR030842">
    <property type="entry name" value="TF_NusA_bacterial"/>
</dbReference>
<dbReference type="InterPro" id="IPR010995">
    <property type="entry name" value="DNA_repair_Rad51/TF_NusA_a-hlx"/>
</dbReference>
<dbReference type="SMART" id="SM00316">
    <property type="entry name" value="S1"/>
    <property type="match status" value="1"/>
</dbReference>
<dbReference type="SUPFAM" id="SSF69705">
    <property type="entry name" value="Transcription factor NusA, N-terminal domain"/>
    <property type="match status" value="1"/>
</dbReference>
<keyword evidence="10" id="KW-1185">Reference proteome</keyword>
<dbReference type="InterPro" id="IPR010214">
    <property type="entry name" value="Tscrpt_termin_fac_NusA_C_rpt"/>
</dbReference>
<dbReference type="GO" id="GO:0031564">
    <property type="term" value="P:transcription antitermination"/>
    <property type="evidence" value="ECO:0007669"/>
    <property type="project" value="UniProtKB-UniRule"/>
</dbReference>
<dbReference type="InterPro" id="IPR003029">
    <property type="entry name" value="S1_domain"/>
</dbReference>
<evidence type="ECO:0000256" key="3">
    <source>
        <dbReference type="ARBA" id="ARBA00022814"/>
    </source>
</evidence>
<protein>
    <recommendedName>
        <fullName evidence="7">Transcription termination/antitermination protein NusA</fullName>
    </recommendedName>
</protein>
<organism evidence="9 10">
    <name type="scientific">Pseudomonas matsuisoli</name>
    <dbReference type="NCBI Taxonomy" id="1515666"/>
    <lineage>
        <taxon>Bacteria</taxon>
        <taxon>Pseudomonadati</taxon>
        <taxon>Pseudomonadota</taxon>
        <taxon>Gammaproteobacteria</taxon>
        <taxon>Pseudomonadales</taxon>
        <taxon>Pseudomonadaceae</taxon>
        <taxon>Pseudomonas</taxon>
    </lineage>
</organism>
<dbReference type="SUPFAM" id="SSF50249">
    <property type="entry name" value="Nucleic acid-binding proteins"/>
    <property type="match status" value="1"/>
</dbReference>
<evidence type="ECO:0000256" key="2">
    <source>
        <dbReference type="ARBA" id="ARBA00022490"/>
    </source>
</evidence>
<evidence type="ECO:0000256" key="7">
    <source>
        <dbReference type="HAMAP-Rule" id="MF_00945"/>
    </source>
</evidence>
<dbReference type="AlphaFoldDB" id="A0A917PYL3"/>
<dbReference type="Gene3D" id="1.10.150.20">
    <property type="entry name" value="5' to 3' exonuclease, C-terminal subdomain"/>
    <property type="match status" value="2"/>
</dbReference>
<dbReference type="PANTHER" id="PTHR22648">
    <property type="entry name" value="TRANSCRIPTION TERMINATION FACTOR NUSA"/>
    <property type="match status" value="1"/>
</dbReference>
<dbReference type="SUPFAM" id="SSF54814">
    <property type="entry name" value="Prokaryotic type KH domain (KH-domain type II)"/>
    <property type="match status" value="2"/>
</dbReference>
<evidence type="ECO:0000313" key="10">
    <source>
        <dbReference type="Proteomes" id="UP000635983"/>
    </source>
</evidence>
<accession>A0A917PYL3</accession>
<dbReference type="Proteomes" id="UP000635983">
    <property type="component" value="Unassembled WGS sequence"/>
</dbReference>
<dbReference type="PANTHER" id="PTHR22648:SF0">
    <property type="entry name" value="TRANSCRIPTION TERMINATION_ANTITERMINATION PROTEIN NUSA"/>
    <property type="match status" value="1"/>
</dbReference>
<reference evidence="9" key="1">
    <citation type="journal article" date="2014" name="Int. J. Syst. Evol. Microbiol.">
        <title>Complete genome sequence of Corynebacterium casei LMG S-19264T (=DSM 44701T), isolated from a smear-ripened cheese.</title>
        <authorList>
            <consortium name="US DOE Joint Genome Institute (JGI-PGF)"/>
            <person name="Walter F."/>
            <person name="Albersmeier A."/>
            <person name="Kalinowski J."/>
            <person name="Ruckert C."/>
        </authorList>
    </citation>
    <scope>NUCLEOTIDE SEQUENCE</scope>
    <source>
        <strain evidence="9">JCM 30078</strain>
    </source>
</reference>
<gene>
    <name evidence="7 9" type="primary">nusA</name>
    <name evidence="9" type="ORF">GCM10009304_27150</name>
</gene>
<dbReference type="SUPFAM" id="SSF47794">
    <property type="entry name" value="Rad51 N-terminal domain-like"/>
    <property type="match status" value="2"/>
</dbReference>
<dbReference type="Pfam" id="PF14520">
    <property type="entry name" value="HHH_5"/>
    <property type="match status" value="1"/>
</dbReference>
<name>A0A917PYL3_9PSED</name>
<dbReference type="EMBL" id="BMPO01000006">
    <property type="protein sequence ID" value="GGJ99893.1"/>
    <property type="molecule type" value="Genomic_DNA"/>
</dbReference>
<proteinExistence type="inferred from homology"/>
<dbReference type="Gene3D" id="3.30.300.20">
    <property type="match status" value="2"/>
</dbReference>
<dbReference type="HAMAP" id="MF_00945_B">
    <property type="entry name" value="NusA_B"/>
    <property type="match status" value="1"/>
</dbReference>
<evidence type="ECO:0000259" key="8">
    <source>
        <dbReference type="PROSITE" id="PS50126"/>
    </source>
</evidence>
<dbReference type="InterPro" id="IPR009019">
    <property type="entry name" value="KH_sf_prok-type"/>
</dbReference>
<dbReference type="Pfam" id="PF08529">
    <property type="entry name" value="NusA_N"/>
    <property type="match status" value="1"/>
</dbReference>
<keyword evidence="3 7" id="KW-0889">Transcription antitermination</keyword>
<dbReference type="CDD" id="cd02134">
    <property type="entry name" value="KH-II_NusA_rpt1"/>
    <property type="match status" value="1"/>
</dbReference>
<dbReference type="NCBIfam" id="TIGR01953">
    <property type="entry name" value="NusA"/>
    <property type="match status" value="1"/>
</dbReference>
<dbReference type="InterPro" id="IPR010213">
    <property type="entry name" value="TF_NusA"/>
</dbReference>
<evidence type="ECO:0000313" key="9">
    <source>
        <dbReference type="EMBL" id="GGJ99893.1"/>
    </source>
</evidence>
<comment type="subunit">
    <text evidence="7">Monomer. Binds directly to the core enzyme of the DNA-dependent RNA polymerase and to nascent RNA.</text>
</comment>
<dbReference type="PROSITE" id="PS50084">
    <property type="entry name" value="KH_TYPE_1"/>
    <property type="match status" value="1"/>
</dbReference>
<dbReference type="FunFam" id="1.10.150.20:FF:000018">
    <property type="entry name" value="Transcription termination/antitermination protein NusA"/>
    <property type="match status" value="1"/>
</dbReference>
<evidence type="ECO:0000256" key="4">
    <source>
        <dbReference type="ARBA" id="ARBA00022884"/>
    </source>
</evidence>
<dbReference type="FunFam" id="2.40.50.140:FF:000058">
    <property type="entry name" value="Transcription termination/antitermination protein NusA"/>
    <property type="match status" value="1"/>
</dbReference>
<dbReference type="Gene3D" id="2.40.50.140">
    <property type="entry name" value="Nucleic acid-binding proteins"/>
    <property type="match status" value="1"/>
</dbReference>
<sequence>MSKEVLLVVESVSNEKGVPAGVIFEALELALATATKKRYDDEVELRVEINRITGNYDTYRVWNIVEDEDFQNPASELTVEDVQEQKPGAKAGDVIEEKIESIEFGRIAAQTAKQVIVQKVREAERAQVVEAYRNKLGDIIFGTVKKVTRDNVIVDLGNNAEALLARDQIIPRETFRVGARLRALLKEIRTENRGPQLILSRTAPEMLIELFRIEVPEIAEGLIEVMAASRDPGSRAKIAVRSKDKRIDPQGACIGMRGSRVQAVSGELGGERVDIVLWDDNVAQFVINAMAPAEVVAIIVDEDAHAMDIAVGEDNLAQAIGRGGQNVRLASQLTGWTLNVMTEKDIQAKQQAETGDILQTFIDELEVDEELAQVLVEEGFTSLEEIAYVPMEEMLNIDGFDEEIVNELRSRAKDRLLTKAIATEEKLADAQPADDLVELEGMEKDLALELAMRGVITREDLAEQSIDDLLEIKGMTEERAGKLIMAARAHWFE</sequence>
<keyword evidence="2 7" id="KW-0963">Cytoplasm</keyword>
<dbReference type="NCBIfam" id="TIGR01954">
    <property type="entry name" value="nusA_Cterm_rpt"/>
    <property type="match status" value="2"/>
</dbReference>
<dbReference type="InterPro" id="IPR012340">
    <property type="entry name" value="NA-bd_OB-fold"/>
</dbReference>
<dbReference type="Gene3D" id="3.30.1480.10">
    <property type="entry name" value="NusA, N-terminal domain"/>
    <property type="match status" value="1"/>
</dbReference>
<keyword evidence="1 7" id="KW-0806">Transcription termination</keyword>
<dbReference type="CDD" id="cd22529">
    <property type="entry name" value="KH-II_NusA_rpt2"/>
    <property type="match status" value="1"/>
</dbReference>
<keyword evidence="6 7" id="KW-0804">Transcription</keyword>
<dbReference type="Pfam" id="PF00575">
    <property type="entry name" value="S1"/>
    <property type="match status" value="1"/>
</dbReference>
<dbReference type="InterPro" id="IPR015946">
    <property type="entry name" value="KH_dom-like_a/b"/>
</dbReference>
<comment type="function">
    <text evidence="7">Participates in both transcription termination and antitermination.</text>
</comment>
<dbReference type="GO" id="GO:0003723">
    <property type="term" value="F:RNA binding"/>
    <property type="evidence" value="ECO:0007669"/>
    <property type="project" value="UniProtKB-UniRule"/>
</dbReference>
<evidence type="ECO:0000256" key="5">
    <source>
        <dbReference type="ARBA" id="ARBA00023015"/>
    </source>
</evidence>
<dbReference type="CDD" id="cd04455">
    <property type="entry name" value="S1_NusA"/>
    <property type="match status" value="1"/>
</dbReference>
<dbReference type="Pfam" id="PF26594">
    <property type="entry name" value="KH_NusA_2nd"/>
    <property type="match status" value="1"/>
</dbReference>
<dbReference type="GO" id="GO:0005829">
    <property type="term" value="C:cytosol"/>
    <property type="evidence" value="ECO:0007669"/>
    <property type="project" value="TreeGrafter"/>
</dbReference>
<dbReference type="InterPro" id="IPR058582">
    <property type="entry name" value="KH_NusA_2nd"/>
</dbReference>
<dbReference type="InterPro" id="IPR025249">
    <property type="entry name" value="TF_NusA_KH_1st"/>
</dbReference>
<dbReference type="Pfam" id="PF13184">
    <property type="entry name" value="KH_NusA_1st"/>
    <property type="match status" value="1"/>
</dbReference>
<dbReference type="RefSeq" id="WP_188983787.1">
    <property type="nucleotide sequence ID" value="NZ_BMPO01000006.1"/>
</dbReference>
<evidence type="ECO:0000256" key="6">
    <source>
        <dbReference type="ARBA" id="ARBA00023163"/>
    </source>
</evidence>
<comment type="caution">
    <text evidence="9">The sequence shown here is derived from an EMBL/GenBank/DDBJ whole genome shotgun (WGS) entry which is preliminary data.</text>
</comment>